<feature type="region of interest" description="Disordered" evidence="2">
    <location>
        <begin position="1"/>
        <end position="23"/>
    </location>
</feature>
<name>A0ABT4T8I2_9ACTN</name>
<dbReference type="InterPro" id="IPR008984">
    <property type="entry name" value="SMAD_FHA_dom_sf"/>
</dbReference>
<proteinExistence type="predicted"/>
<reference evidence="4 5" key="1">
    <citation type="submission" date="2022-11" db="EMBL/GenBank/DDBJ databases">
        <title>Nonomuraea corallina sp. nov., a new species of the genus Nonomuraea isolated from sea side sediment in Thai sea.</title>
        <authorList>
            <person name="Ngamcharungchit C."/>
            <person name="Matsumoto A."/>
            <person name="Suriyachadkun C."/>
            <person name="Panbangred W."/>
            <person name="Inahashi Y."/>
            <person name="Intra B."/>
        </authorList>
    </citation>
    <scope>NUCLEOTIDE SEQUENCE [LARGE SCALE GENOMIC DNA]</scope>
    <source>
        <strain evidence="4 5">DSM 43553</strain>
    </source>
</reference>
<comment type="caution">
    <text evidence="4">The sequence shown here is derived from an EMBL/GenBank/DDBJ whole genome shotgun (WGS) entry which is preliminary data.</text>
</comment>
<dbReference type="SUPFAM" id="SSF49879">
    <property type="entry name" value="SMAD/FHA domain"/>
    <property type="match status" value="1"/>
</dbReference>
<evidence type="ECO:0000313" key="5">
    <source>
        <dbReference type="Proteomes" id="UP001212498"/>
    </source>
</evidence>
<dbReference type="PROSITE" id="PS50006">
    <property type="entry name" value="FHA_DOMAIN"/>
    <property type="match status" value="1"/>
</dbReference>
<protein>
    <submittedName>
        <fullName evidence="4">FHA domain-containing protein</fullName>
    </submittedName>
</protein>
<dbReference type="Proteomes" id="UP001212498">
    <property type="component" value="Unassembled WGS sequence"/>
</dbReference>
<dbReference type="CDD" id="cd00060">
    <property type="entry name" value="FHA"/>
    <property type="match status" value="1"/>
</dbReference>
<dbReference type="EMBL" id="JAPNUD010000153">
    <property type="protein sequence ID" value="MDA0645745.1"/>
    <property type="molecule type" value="Genomic_DNA"/>
</dbReference>
<dbReference type="Gene3D" id="2.60.200.20">
    <property type="match status" value="1"/>
</dbReference>
<keyword evidence="5" id="KW-1185">Reference proteome</keyword>
<keyword evidence="1" id="KW-0597">Phosphoprotein</keyword>
<evidence type="ECO:0000256" key="2">
    <source>
        <dbReference type="SAM" id="MobiDB-lite"/>
    </source>
</evidence>
<gene>
    <name evidence="4" type="ORF">OUY24_34420</name>
</gene>
<evidence type="ECO:0000313" key="4">
    <source>
        <dbReference type="EMBL" id="MDA0645745.1"/>
    </source>
</evidence>
<dbReference type="InterPro" id="IPR000253">
    <property type="entry name" value="FHA_dom"/>
</dbReference>
<evidence type="ECO:0000259" key="3">
    <source>
        <dbReference type="PROSITE" id="PS50006"/>
    </source>
</evidence>
<dbReference type="Pfam" id="PF00498">
    <property type="entry name" value="FHA"/>
    <property type="match status" value="1"/>
</dbReference>
<organism evidence="4 5">
    <name type="scientific">Nonomuraea ferruginea</name>
    <dbReference type="NCBI Taxonomy" id="46174"/>
    <lineage>
        <taxon>Bacteria</taxon>
        <taxon>Bacillati</taxon>
        <taxon>Actinomycetota</taxon>
        <taxon>Actinomycetes</taxon>
        <taxon>Streptosporangiales</taxon>
        <taxon>Streptosporangiaceae</taxon>
        <taxon>Nonomuraea</taxon>
    </lineage>
</organism>
<sequence>MASAKHGPRSKVDLLPKESVSGGLPADMPGSLYVRGTNGGIRVAPDAGFDVVFGRCEPDVHVCVGLDDPYVSRQHGFITYENARWVLCNLGNLPIRLPGGRLVLTGHRAPLPVAHTPLFIVAPRQEHLFETRIVMASHPATRVPQEADTRDPNGWPLSTVERLVLVCLGQRYLRPEPWPQPLTWAQVADELGRLRPADKWTAKRAAHIVTQTRKRLSAKVPGLLEEEIPPPLGNTLNHNLIMALLVSATIGPSDLRLLDEPAGPPPGTVDPIP</sequence>
<evidence type="ECO:0000256" key="1">
    <source>
        <dbReference type="ARBA" id="ARBA00022553"/>
    </source>
</evidence>
<accession>A0ABT4T8I2</accession>
<feature type="domain" description="FHA" evidence="3">
    <location>
        <begin position="51"/>
        <end position="102"/>
    </location>
</feature>
<dbReference type="RefSeq" id="WP_271279286.1">
    <property type="nucleotide sequence ID" value="NZ_JAPNUD010000153.1"/>
</dbReference>